<name>A0A5C1NJ03_9GAMM</name>
<dbReference type="AlphaFoldDB" id="A0A5C1NJ03"/>
<dbReference type="Proteomes" id="UP000324285">
    <property type="component" value="Chromosome"/>
</dbReference>
<evidence type="ECO:0000313" key="2">
    <source>
        <dbReference type="Proteomes" id="UP000324285"/>
    </source>
</evidence>
<protein>
    <submittedName>
        <fullName evidence="1">Uncharacterized protein</fullName>
    </submittedName>
</protein>
<reference evidence="1" key="1">
    <citation type="submission" date="2021-02" db="EMBL/GenBank/DDBJ databases">
        <title>Strain Y2R2, a novel species of the genus Halomonas.</title>
        <authorList>
            <person name="Huang H."/>
        </authorList>
    </citation>
    <scope>NUCLEOTIDE SEQUENCE</scope>
    <source>
        <strain evidence="1">Y2R2</strain>
    </source>
</reference>
<dbReference type="KEGG" id="hbh:E4T21_12405"/>
<sequence length="80" mass="8858">MKTHYIEHPFGELSQKLRIQLLAAKKSFCPDSAEGTIATDGTSAMATVDVMKKGFLEMVGRKVIMPSWMNGVLDDQLVML</sequence>
<evidence type="ECO:0000313" key="1">
    <source>
        <dbReference type="EMBL" id="QEM82257.1"/>
    </source>
</evidence>
<organism evidence="1 2">
    <name type="scientific">Halomonas binhaiensis</name>
    <dbReference type="NCBI Taxonomy" id="2562282"/>
    <lineage>
        <taxon>Bacteria</taxon>
        <taxon>Pseudomonadati</taxon>
        <taxon>Pseudomonadota</taxon>
        <taxon>Gammaproteobacteria</taxon>
        <taxon>Oceanospirillales</taxon>
        <taxon>Halomonadaceae</taxon>
        <taxon>Halomonas</taxon>
    </lineage>
</organism>
<gene>
    <name evidence="1" type="ORF">E4T21_12405</name>
</gene>
<keyword evidence="2" id="KW-1185">Reference proteome</keyword>
<accession>A0A5C1NJ03</accession>
<proteinExistence type="predicted"/>
<dbReference type="EMBL" id="CP038437">
    <property type="protein sequence ID" value="QEM82257.1"/>
    <property type="molecule type" value="Genomic_DNA"/>
</dbReference>
<dbReference type="RefSeq" id="WP_149285316.1">
    <property type="nucleotide sequence ID" value="NZ_CP038437.2"/>
</dbReference>